<keyword evidence="1" id="KW-0159">Chromosome partition</keyword>
<dbReference type="Pfam" id="PF02195">
    <property type="entry name" value="ParB_N"/>
    <property type="match status" value="1"/>
</dbReference>
<dbReference type="CDD" id="cd00093">
    <property type="entry name" value="HTH_XRE"/>
    <property type="match status" value="1"/>
</dbReference>
<dbReference type="PANTHER" id="PTHR33375">
    <property type="entry name" value="CHROMOSOME-PARTITIONING PROTEIN PARB-RELATED"/>
    <property type="match status" value="1"/>
</dbReference>
<dbReference type="InterPro" id="IPR036086">
    <property type="entry name" value="ParB/Sulfiredoxin_sf"/>
</dbReference>
<dbReference type="SUPFAM" id="SSF110849">
    <property type="entry name" value="ParB/Sulfiredoxin"/>
    <property type="match status" value="1"/>
</dbReference>
<protein>
    <recommendedName>
        <fullName evidence="2">ParB-like N-terminal domain-containing protein</fullName>
    </recommendedName>
</protein>
<dbReference type="Gene3D" id="3.90.1530.30">
    <property type="match status" value="1"/>
</dbReference>
<organism evidence="3">
    <name type="scientific">marine sediment metagenome</name>
    <dbReference type="NCBI Taxonomy" id="412755"/>
    <lineage>
        <taxon>unclassified sequences</taxon>
        <taxon>metagenomes</taxon>
        <taxon>ecological metagenomes</taxon>
    </lineage>
</organism>
<sequence length="358" mass="41222">MSIMRIKISKIKIGKHSIRDTINEEHIKEIMESFKLDGQWNPIIVRQDNNGSYDLIAGHYRLQAAKELGWTEIEAISKDLEDIDADVLSLKTNIMHSEMSPTEKGKVINKIINDYGISQREIALKLGISQGQVSKLLTLALSLHKSVADALNFGEINYGVASIIGSLDLSLQQNFLKFIIERNITQPSMATSLKAMFLNTIIFTIGYQGKSLDDLIDILRENKINNLIDIRESGKSSNKPEFNTEILKREFKKINISYIHKPELGVIYQIRAPYIENYIDPKAFRGWYNWHLKEVDFNLSEFVKFLKTNGKCCLMCMEKFAKPNKTQKNYCHRDFLADIIINNENKDSLLHFEKRMDL</sequence>
<proteinExistence type="predicted"/>
<dbReference type="EMBL" id="LAZR01003857">
    <property type="protein sequence ID" value="KKN14056.1"/>
    <property type="molecule type" value="Genomic_DNA"/>
</dbReference>
<dbReference type="AlphaFoldDB" id="A0A0F9QLR6"/>
<dbReference type="Pfam" id="PF04343">
    <property type="entry name" value="DUF488"/>
    <property type="match status" value="1"/>
</dbReference>
<dbReference type="InterPro" id="IPR003115">
    <property type="entry name" value="ParB_N"/>
</dbReference>
<dbReference type="GO" id="GO:0003677">
    <property type="term" value="F:DNA binding"/>
    <property type="evidence" value="ECO:0007669"/>
    <property type="project" value="InterPro"/>
</dbReference>
<dbReference type="GO" id="GO:0005694">
    <property type="term" value="C:chromosome"/>
    <property type="evidence" value="ECO:0007669"/>
    <property type="project" value="TreeGrafter"/>
</dbReference>
<dbReference type="Pfam" id="PF17762">
    <property type="entry name" value="HTH_ParB"/>
    <property type="match status" value="1"/>
</dbReference>
<dbReference type="InterPro" id="IPR001387">
    <property type="entry name" value="Cro/C1-type_HTH"/>
</dbReference>
<evidence type="ECO:0000256" key="1">
    <source>
        <dbReference type="ARBA" id="ARBA00022829"/>
    </source>
</evidence>
<dbReference type="InterPro" id="IPR041468">
    <property type="entry name" value="HTH_ParB/Spo0J"/>
</dbReference>
<evidence type="ECO:0000259" key="2">
    <source>
        <dbReference type="SMART" id="SM00470"/>
    </source>
</evidence>
<dbReference type="InterPro" id="IPR004437">
    <property type="entry name" value="ParB/RepB/Spo0J"/>
</dbReference>
<gene>
    <name evidence="3" type="ORF">LCGC14_1000050</name>
</gene>
<dbReference type="NCBIfam" id="TIGR00180">
    <property type="entry name" value="parB_part"/>
    <property type="match status" value="1"/>
</dbReference>
<feature type="domain" description="ParB-like N-terminal" evidence="2">
    <location>
        <begin position="4"/>
        <end position="94"/>
    </location>
</feature>
<name>A0A0F9QLR6_9ZZZZ</name>
<comment type="caution">
    <text evidence="3">The sequence shown here is derived from an EMBL/GenBank/DDBJ whole genome shotgun (WGS) entry which is preliminary data.</text>
</comment>
<reference evidence="3" key="1">
    <citation type="journal article" date="2015" name="Nature">
        <title>Complex archaea that bridge the gap between prokaryotes and eukaryotes.</title>
        <authorList>
            <person name="Spang A."/>
            <person name="Saw J.H."/>
            <person name="Jorgensen S.L."/>
            <person name="Zaremba-Niedzwiedzka K."/>
            <person name="Martijn J."/>
            <person name="Lind A.E."/>
            <person name="van Eijk R."/>
            <person name="Schleper C."/>
            <person name="Guy L."/>
            <person name="Ettema T.J."/>
        </authorList>
    </citation>
    <scope>NUCLEOTIDE SEQUENCE</scope>
</reference>
<dbReference type="Gene3D" id="1.10.10.2830">
    <property type="match status" value="1"/>
</dbReference>
<dbReference type="InterPro" id="IPR007438">
    <property type="entry name" value="DUF488"/>
</dbReference>
<dbReference type="InterPro" id="IPR050336">
    <property type="entry name" value="Chromosome_partition/occlusion"/>
</dbReference>
<dbReference type="GO" id="GO:0007059">
    <property type="term" value="P:chromosome segregation"/>
    <property type="evidence" value="ECO:0007669"/>
    <property type="project" value="UniProtKB-KW"/>
</dbReference>
<evidence type="ECO:0000313" key="3">
    <source>
        <dbReference type="EMBL" id="KKN14056.1"/>
    </source>
</evidence>
<dbReference type="SMART" id="SM00470">
    <property type="entry name" value="ParB"/>
    <property type="match status" value="1"/>
</dbReference>
<dbReference type="PANTHER" id="PTHR33375:SF1">
    <property type="entry name" value="CHROMOSOME-PARTITIONING PROTEIN PARB-RELATED"/>
    <property type="match status" value="1"/>
</dbReference>
<dbReference type="SUPFAM" id="SSF109709">
    <property type="entry name" value="KorB DNA-binding domain-like"/>
    <property type="match status" value="1"/>
</dbReference>
<accession>A0A0F9QLR6</accession>